<comment type="caution">
    <text evidence="1">The sequence shown here is derived from an EMBL/GenBank/DDBJ whole genome shotgun (WGS) entry which is preliminary data.</text>
</comment>
<gene>
    <name evidence="1" type="ORF">B7P43_G06726</name>
</gene>
<keyword evidence="2" id="KW-1185">Reference proteome</keyword>
<accession>A0A2J7PSN1</accession>
<dbReference type="EMBL" id="NEVH01021925">
    <property type="protein sequence ID" value="PNF19340.1"/>
    <property type="molecule type" value="Genomic_DNA"/>
</dbReference>
<evidence type="ECO:0000313" key="1">
    <source>
        <dbReference type="EMBL" id="PNF19340.1"/>
    </source>
</evidence>
<dbReference type="InParanoid" id="A0A2J7PSN1"/>
<dbReference type="Proteomes" id="UP000235965">
    <property type="component" value="Unassembled WGS sequence"/>
</dbReference>
<evidence type="ECO:0000313" key="2">
    <source>
        <dbReference type="Proteomes" id="UP000235965"/>
    </source>
</evidence>
<protein>
    <submittedName>
        <fullName evidence="1">Uncharacterized protein</fullName>
    </submittedName>
</protein>
<dbReference type="AlphaFoldDB" id="A0A2J7PSN1"/>
<proteinExistence type="predicted"/>
<name>A0A2J7PSN1_9NEOP</name>
<reference evidence="1 2" key="1">
    <citation type="submission" date="2017-12" db="EMBL/GenBank/DDBJ databases">
        <title>Hemimetabolous genomes reveal molecular basis of termite eusociality.</title>
        <authorList>
            <person name="Harrison M.C."/>
            <person name="Jongepier E."/>
            <person name="Robertson H.M."/>
            <person name="Arning N."/>
            <person name="Bitard-Feildel T."/>
            <person name="Chao H."/>
            <person name="Childers C.P."/>
            <person name="Dinh H."/>
            <person name="Doddapaneni H."/>
            <person name="Dugan S."/>
            <person name="Gowin J."/>
            <person name="Greiner C."/>
            <person name="Han Y."/>
            <person name="Hu H."/>
            <person name="Hughes D.S.T."/>
            <person name="Huylmans A.-K."/>
            <person name="Kemena C."/>
            <person name="Kremer L.P.M."/>
            <person name="Lee S.L."/>
            <person name="Lopez-Ezquerra A."/>
            <person name="Mallet L."/>
            <person name="Monroy-Kuhn J.M."/>
            <person name="Moser A."/>
            <person name="Murali S.C."/>
            <person name="Muzny D.M."/>
            <person name="Otani S."/>
            <person name="Piulachs M.-D."/>
            <person name="Poelchau M."/>
            <person name="Qu J."/>
            <person name="Schaub F."/>
            <person name="Wada-Katsumata A."/>
            <person name="Worley K.C."/>
            <person name="Xie Q."/>
            <person name="Ylla G."/>
            <person name="Poulsen M."/>
            <person name="Gibbs R.A."/>
            <person name="Schal C."/>
            <person name="Richards S."/>
            <person name="Belles X."/>
            <person name="Korb J."/>
            <person name="Bornberg-Bauer E."/>
        </authorList>
    </citation>
    <scope>NUCLEOTIDE SEQUENCE [LARGE SCALE GENOMIC DNA]</scope>
    <source>
        <tissue evidence="1">Whole body</tissue>
    </source>
</reference>
<sequence length="114" mass="13383">MFGQFIVVYVEGGDVCLTDTFKLNDHVTLYLYGTESKKVWHYLKVNTRKTWSNDPLKCFLILIDCLSNQNHYLYHILWPTQWDIIHWVSTRTSIQRPRKTDGSTVCCYNPAAAH</sequence>
<organism evidence="1 2">
    <name type="scientific">Cryptotermes secundus</name>
    <dbReference type="NCBI Taxonomy" id="105785"/>
    <lineage>
        <taxon>Eukaryota</taxon>
        <taxon>Metazoa</taxon>
        <taxon>Ecdysozoa</taxon>
        <taxon>Arthropoda</taxon>
        <taxon>Hexapoda</taxon>
        <taxon>Insecta</taxon>
        <taxon>Pterygota</taxon>
        <taxon>Neoptera</taxon>
        <taxon>Polyneoptera</taxon>
        <taxon>Dictyoptera</taxon>
        <taxon>Blattodea</taxon>
        <taxon>Blattoidea</taxon>
        <taxon>Termitoidae</taxon>
        <taxon>Kalotermitidae</taxon>
        <taxon>Cryptotermitinae</taxon>
        <taxon>Cryptotermes</taxon>
    </lineage>
</organism>